<sequence>MTKLLSISEIIEDKEISSDDIFNFALDEEISILVDMEYINSSVFVDVNFSCNKSDLEEWLKVPYIKRGENKYLTKLSSFNEEISDDLSFWLDGKKDVIVHEKIILNERSVSFFNAELHGYWKLNKFFIKKALRLNTIPSFEASHLLPAGDLNNLNFLLISSKNNQAYRVDDLYVSHEDFNKIYNFNLDKGYVSNKRLYSYQSQQQAQSVRHAINREKVLMAAISINKRYPNECSKNPTRWGELLWEKRTEYWPDEKPPLTKDEIIKLLRKAVKSPI</sequence>
<dbReference type="EMBL" id="JACERK010000005">
    <property type="protein sequence ID" value="MBA5232955.1"/>
    <property type="molecule type" value="Genomic_DNA"/>
</dbReference>
<keyword evidence="2" id="KW-1185">Reference proteome</keyword>
<accession>A0ABR5ZEL5</accession>
<protein>
    <recommendedName>
        <fullName evidence="3">HNH endonuclease</fullName>
    </recommendedName>
</protein>
<evidence type="ECO:0008006" key="3">
    <source>
        <dbReference type="Google" id="ProtNLM"/>
    </source>
</evidence>
<reference evidence="1 2" key="1">
    <citation type="submission" date="2020-07" db="EMBL/GenBank/DDBJ databases">
        <title>Characterization of Pectobacterium aroidearum strains causing soft rot on Amorphophallus konjac.</title>
        <authorList>
            <person name="Xie H."/>
        </authorList>
    </citation>
    <scope>NUCLEOTIDE SEQUENCE [LARGE SCALE GENOMIC DNA]</scope>
    <source>
        <strain evidence="1 2">MY10</strain>
    </source>
</reference>
<dbReference type="Proteomes" id="UP000530038">
    <property type="component" value="Unassembled WGS sequence"/>
</dbReference>
<organism evidence="1 2">
    <name type="scientific">Pectobacterium aroidearum</name>
    <dbReference type="NCBI Taxonomy" id="1201031"/>
    <lineage>
        <taxon>Bacteria</taxon>
        <taxon>Pseudomonadati</taxon>
        <taxon>Pseudomonadota</taxon>
        <taxon>Gammaproteobacteria</taxon>
        <taxon>Enterobacterales</taxon>
        <taxon>Pectobacteriaceae</taxon>
        <taxon>Pectobacterium</taxon>
    </lineage>
</organism>
<gene>
    <name evidence="1" type="ORF">H2Y56_12670</name>
</gene>
<comment type="caution">
    <text evidence="1">The sequence shown here is derived from an EMBL/GenBank/DDBJ whole genome shotgun (WGS) entry which is preliminary data.</text>
</comment>
<proteinExistence type="predicted"/>
<evidence type="ECO:0000313" key="2">
    <source>
        <dbReference type="Proteomes" id="UP000530038"/>
    </source>
</evidence>
<name>A0ABR5ZEL5_9GAMM</name>
<dbReference type="RefSeq" id="WP_181829652.1">
    <property type="nucleotide sequence ID" value="NZ_CP104757.1"/>
</dbReference>
<evidence type="ECO:0000313" key="1">
    <source>
        <dbReference type="EMBL" id="MBA5232955.1"/>
    </source>
</evidence>